<keyword evidence="2" id="KW-1185">Reference proteome</keyword>
<evidence type="ECO:0000313" key="1">
    <source>
        <dbReference type="EMBL" id="CAJ1947490.1"/>
    </source>
</evidence>
<evidence type="ECO:0000313" key="2">
    <source>
        <dbReference type="Proteomes" id="UP001189624"/>
    </source>
</evidence>
<reference evidence="1" key="1">
    <citation type="submission" date="2023-10" db="EMBL/GenBank/DDBJ databases">
        <authorList>
            <person name="Domelevo Entfellner J.-B."/>
        </authorList>
    </citation>
    <scope>NUCLEOTIDE SEQUENCE</scope>
</reference>
<sequence length="71" mass="7844">MDIARMTKRHWRIVEVALGRYLDLDGDGTWRSEYSGIGLALEYQRNGESVSVCVSLKMEVAEEAAHGGGCV</sequence>
<organism evidence="1 2">
    <name type="scientific">Sphenostylis stenocarpa</name>
    <dbReference type="NCBI Taxonomy" id="92480"/>
    <lineage>
        <taxon>Eukaryota</taxon>
        <taxon>Viridiplantae</taxon>
        <taxon>Streptophyta</taxon>
        <taxon>Embryophyta</taxon>
        <taxon>Tracheophyta</taxon>
        <taxon>Spermatophyta</taxon>
        <taxon>Magnoliopsida</taxon>
        <taxon>eudicotyledons</taxon>
        <taxon>Gunneridae</taxon>
        <taxon>Pentapetalae</taxon>
        <taxon>rosids</taxon>
        <taxon>fabids</taxon>
        <taxon>Fabales</taxon>
        <taxon>Fabaceae</taxon>
        <taxon>Papilionoideae</taxon>
        <taxon>50 kb inversion clade</taxon>
        <taxon>NPAAA clade</taxon>
        <taxon>indigoferoid/millettioid clade</taxon>
        <taxon>Phaseoleae</taxon>
        <taxon>Sphenostylis</taxon>
    </lineage>
</organism>
<dbReference type="Proteomes" id="UP001189624">
    <property type="component" value="Chromosome 4"/>
</dbReference>
<protein>
    <submittedName>
        <fullName evidence="1">Uncharacterized protein</fullName>
    </submittedName>
</protein>
<dbReference type="Gramene" id="rna-AYBTSS11_LOCUS12686">
    <property type="protein sequence ID" value="CAJ1947490.1"/>
    <property type="gene ID" value="gene-AYBTSS11_LOCUS12686"/>
</dbReference>
<accession>A0AA86SJB3</accession>
<proteinExistence type="predicted"/>
<name>A0AA86SJB3_9FABA</name>
<gene>
    <name evidence="1" type="ORF">AYBTSS11_LOCUS12686</name>
</gene>
<dbReference type="EMBL" id="OY731401">
    <property type="protein sequence ID" value="CAJ1947490.1"/>
    <property type="molecule type" value="Genomic_DNA"/>
</dbReference>
<dbReference type="AlphaFoldDB" id="A0AA86SJB3"/>